<dbReference type="PRINTS" id="PR00171">
    <property type="entry name" value="SUGRTRNSPORT"/>
</dbReference>
<evidence type="ECO:0000256" key="1">
    <source>
        <dbReference type="ARBA" id="ARBA00004141"/>
    </source>
</evidence>
<feature type="transmembrane region" description="Helical" evidence="7">
    <location>
        <begin position="363"/>
        <end position="386"/>
    </location>
</feature>
<dbReference type="OrthoDB" id="6612291at2759"/>
<dbReference type="GO" id="GO:0016020">
    <property type="term" value="C:membrane"/>
    <property type="evidence" value="ECO:0007669"/>
    <property type="project" value="UniProtKB-SubCell"/>
</dbReference>
<dbReference type="PANTHER" id="PTHR48022">
    <property type="entry name" value="PLASTIDIC GLUCOSE TRANSPORTER 4"/>
    <property type="match status" value="1"/>
</dbReference>
<feature type="transmembrane region" description="Helical" evidence="7">
    <location>
        <begin position="301"/>
        <end position="321"/>
    </location>
</feature>
<feature type="transmembrane region" description="Helical" evidence="7">
    <location>
        <begin position="137"/>
        <end position="159"/>
    </location>
</feature>
<keyword evidence="4 7" id="KW-0812">Transmembrane</keyword>
<keyword evidence="6 7" id="KW-0472">Membrane</keyword>
<feature type="transmembrane region" description="Helical" evidence="7">
    <location>
        <begin position="330"/>
        <end position="351"/>
    </location>
</feature>
<reference evidence="12" key="2">
    <citation type="submission" date="2020-04" db="EMBL/GenBank/DDBJ databases">
        <authorList>
            <consortium name="NCBI Genome Project"/>
        </authorList>
    </citation>
    <scope>NUCLEOTIDE SEQUENCE</scope>
    <source>
        <strain evidence="12">CBS 781.70</strain>
    </source>
</reference>
<evidence type="ECO:0000313" key="11">
    <source>
        <dbReference type="Proteomes" id="UP000504638"/>
    </source>
</evidence>
<gene>
    <name evidence="10 12" type="ORF">P152DRAFT_456225</name>
</gene>
<feature type="transmembrane region" description="Helical" evidence="7">
    <location>
        <begin position="44"/>
        <end position="67"/>
    </location>
</feature>
<feature type="chain" id="PRO_5044631970" evidence="8">
    <location>
        <begin position="21"/>
        <end position="480"/>
    </location>
</feature>
<proteinExistence type="inferred from homology"/>
<reference evidence="12" key="3">
    <citation type="submission" date="2025-04" db="UniProtKB">
        <authorList>
            <consortium name="RefSeq"/>
        </authorList>
    </citation>
    <scope>IDENTIFICATION</scope>
    <source>
        <strain evidence="12">CBS 781.70</strain>
    </source>
</reference>
<feature type="transmembrane region" description="Helical" evidence="7">
    <location>
        <begin position="165"/>
        <end position="188"/>
    </location>
</feature>
<evidence type="ECO:0000256" key="7">
    <source>
        <dbReference type="SAM" id="Phobius"/>
    </source>
</evidence>
<feature type="transmembrane region" description="Helical" evidence="7">
    <location>
        <begin position="79"/>
        <end position="99"/>
    </location>
</feature>
<keyword evidence="3" id="KW-0813">Transport</keyword>
<accession>A0A6G1GAT0</accession>
<dbReference type="InterPro" id="IPR005828">
    <property type="entry name" value="MFS_sugar_transport-like"/>
</dbReference>
<dbReference type="Gene3D" id="1.20.1250.20">
    <property type="entry name" value="MFS general substrate transporter like domains"/>
    <property type="match status" value="1"/>
</dbReference>
<feature type="transmembrane region" description="Helical" evidence="7">
    <location>
        <begin position="263"/>
        <end position="281"/>
    </location>
</feature>
<comment type="similarity">
    <text evidence="2">Belongs to the major facilitator superfamily. Sugar transporter (TC 2.A.1.1) family.</text>
</comment>
<evidence type="ECO:0000256" key="2">
    <source>
        <dbReference type="ARBA" id="ARBA00010992"/>
    </source>
</evidence>
<dbReference type="Pfam" id="PF00083">
    <property type="entry name" value="Sugar_tr"/>
    <property type="match status" value="1"/>
</dbReference>
<dbReference type="Proteomes" id="UP000504638">
    <property type="component" value="Unplaced"/>
</dbReference>
<organism evidence="10">
    <name type="scientific">Eremomyces bilateralis CBS 781.70</name>
    <dbReference type="NCBI Taxonomy" id="1392243"/>
    <lineage>
        <taxon>Eukaryota</taxon>
        <taxon>Fungi</taxon>
        <taxon>Dikarya</taxon>
        <taxon>Ascomycota</taxon>
        <taxon>Pezizomycotina</taxon>
        <taxon>Dothideomycetes</taxon>
        <taxon>Dothideomycetes incertae sedis</taxon>
        <taxon>Eremomycetales</taxon>
        <taxon>Eremomycetaceae</taxon>
        <taxon>Eremomyces</taxon>
    </lineage>
</organism>
<evidence type="ECO:0000259" key="9">
    <source>
        <dbReference type="PROSITE" id="PS50850"/>
    </source>
</evidence>
<name>A0A6G1GAT0_9PEZI</name>
<evidence type="ECO:0000256" key="6">
    <source>
        <dbReference type="ARBA" id="ARBA00023136"/>
    </source>
</evidence>
<comment type="subcellular location">
    <subcellularLocation>
        <location evidence="1">Membrane</location>
        <topology evidence="1">Multi-pass membrane protein</topology>
    </subcellularLocation>
</comment>
<dbReference type="InterPro" id="IPR005829">
    <property type="entry name" value="Sugar_transporter_CS"/>
</dbReference>
<protein>
    <submittedName>
        <fullName evidence="10 12">General substrate transporter</fullName>
    </submittedName>
</protein>
<feature type="transmembrane region" description="Helical" evidence="7">
    <location>
        <begin position="105"/>
        <end position="125"/>
    </location>
</feature>
<keyword evidence="5 7" id="KW-1133">Transmembrane helix</keyword>
<evidence type="ECO:0000256" key="3">
    <source>
        <dbReference type="ARBA" id="ARBA00022448"/>
    </source>
</evidence>
<dbReference type="SUPFAM" id="SSF103473">
    <property type="entry name" value="MFS general substrate transporter"/>
    <property type="match status" value="1"/>
</dbReference>
<dbReference type="PROSITE" id="PS00217">
    <property type="entry name" value="SUGAR_TRANSPORT_2"/>
    <property type="match status" value="1"/>
</dbReference>
<sequence>MNKYNLWAIIFCCWGATTYGFDSGLTTSIIGYPEFIEYFKFDSVTLGALGSTYYAGNFFGSLCNIWLPDKFGRLRTIQFACILSFLGAGLQTGAPNLGVLLAGRAIGGIACGIIVAVCPLFASELSPPHVRGRVGGLYNVNINVSYMVTEWMGLGFSYVNGDLKWRLFIGLQIFCAAIMLLGSFWMPFSPRWLVSKGRYDEALRVLERLHRDGGYDRGDGGADEIPFYQREFNQIKAQIAYEQENPQLGLIGIIKRPSYRRRLFIILFFFVFQQLTAIIPLQNYQVLLYQSLGLDGKLPLVLVGVWGTVGVIFSAVGASYFDRIGRRKSFFISMTLVTIGSILLTAFWATYEKTGNTVKTFGSLALWAMFVYLTGYALCLNAFGYAYTPEILPLPIRATGVATGFATMNGIIIMLVQVTPLALESITWKYFLIFVFMDVIFILGVFFHFPETANKPLEEIAALFGDEVVVTLEEATGKEA</sequence>
<feature type="transmembrane region" description="Helical" evidence="7">
    <location>
        <begin position="398"/>
        <end position="418"/>
    </location>
</feature>
<dbReference type="InterPro" id="IPR050360">
    <property type="entry name" value="MFS_Sugar_Transporters"/>
</dbReference>
<evidence type="ECO:0000256" key="5">
    <source>
        <dbReference type="ARBA" id="ARBA00022989"/>
    </source>
</evidence>
<evidence type="ECO:0000313" key="10">
    <source>
        <dbReference type="EMBL" id="KAF1815175.1"/>
    </source>
</evidence>
<evidence type="ECO:0000256" key="8">
    <source>
        <dbReference type="SAM" id="SignalP"/>
    </source>
</evidence>
<dbReference type="GeneID" id="54419519"/>
<dbReference type="AlphaFoldDB" id="A0A6G1GAT0"/>
<evidence type="ECO:0000256" key="4">
    <source>
        <dbReference type="ARBA" id="ARBA00022692"/>
    </source>
</evidence>
<feature type="domain" description="Major facilitator superfamily (MFS) profile" evidence="9">
    <location>
        <begin position="8"/>
        <end position="453"/>
    </location>
</feature>
<keyword evidence="8" id="KW-0732">Signal</keyword>
<feature type="signal peptide" evidence="8">
    <location>
        <begin position="1"/>
        <end position="20"/>
    </location>
</feature>
<dbReference type="PROSITE" id="PS50850">
    <property type="entry name" value="MFS"/>
    <property type="match status" value="1"/>
</dbReference>
<feature type="transmembrane region" description="Helical" evidence="7">
    <location>
        <begin position="430"/>
        <end position="449"/>
    </location>
</feature>
<dbReference type="GO" id="GO:0005351">
    <property type="term" value="F:carbohydrate:proton symporter activity"/>
    <property type="evidence" value="ECO:0007669"/>
    <property type="project" value="TreeGrafter"/>
</dbReference>
<dbReference type="InterPro" id="IPR020846">
    <property type="entry name" value="MFS_dom"/>
</dbReference>
<dbReference type="FunFam" id="1.20.1250.20:FF:000134">
    <property type="entry name" value="MFS sugar transporter protein"/>
    <property type="match status" value="1"/>
</dbReference>
<evidence type="ECO:0000313" key="12">
    <source>
        <dbReference type="RefSeq" id="XP_033536806.1"/>
    </source>
</evidence>
<dbReference type="InterPro" id="IPR036259">
    <property type="entry name" value="MFS_trans_sf"/>
</dbReference>
<dbReference type="InterPro" id="IPR003663">
    <property type="entry name" value="Sugar/inositol_transpt"/>
</dbReference>
<dbReference type="RefSeq" id="XP_033536806.1">
    <property type="nucleotide sequence ID" value="XM_033678949.1"/>
</dbReference>
<reference evidence="10 12" key="1">
    <citation type="submission" date="2020-01" db="EMBL/GenBank/DDBJ databases">
        <authorList>
            <consortium name="DOE Joint Genome Institute"/>
            <person name="Haridas S."/>
            <person name="Albert R."/>
            <person name="Binder M."/>
            <person name="Bloem J."/>
            <person name="Labutti K."/>
            <person name="Salamov A."/>
            <person name="Andreopoulos B."/>
            <person name="Baker S.E."/>
            <person name="Barry K."/>
            <person name="Bills G."/>
            <person name="Bluhm B.H."/>
            <person name="Cannon C."/>
            <person name="Castanera R."/>
            <person name="Culley D.E."/>
            <person name="Daum C."/>
            <person name="Ezra D."/>
            <person name="Gonzalez J.B."/>
            <person name="Henrissat B."/>
            <person name="Kuo A."/>
            <person name="Liang C."/>
            <person name="Lipzen A."/>
            <person name="Lutzoni F."/>
            <person name="Magnuson J."/>
            <person name="Mondo S."/>
            <person name="Nolan M."/>
            <person name="Ohm R."/>
            <person name="Pangilinan J."/>
            <person name="Park H.-J."/>
            <person name="Ramirez L."/>
            <person name="Alfaro M."/>
            <person name="Sun H."/>
            <person name="Tritt A."/>
            <person name="Yoshinaga Y."/>
            <person name="Zwiers L.-H."/>
            <person name="Turgeon B.G."/>
            <person name="Goodwin S.B."/>
            <person name="Spatafora J.W."/>
            <person name="Crous P.W."/>
            <person name="Grigoriev I.V."/>
        </authorList>
    </citation>
    <scope>NUCLEOTIDE SEQUENCE</scope>
    <source>
        <strain evidence="10 12">CBS 781.70</strain>
    </source>
</reference>
<dbReference type="PANTHER" id="PTHR48022:SF11">
    <property type="entry name" value="MONOSACCHARIDE TRANSPORTER (HXT8), PUTATIVE (AFU_ORTHOLOGUE AFUA_2G08120)-RELATED"/>
    <property type="match status" value="1"/>
</dbReference>
<dbReference type="EMBL" id="ML975152">
    <property type="protein sequence ID" value="KAF1815175.1"/>
    <property type="molecule type" value="Genomic_DNA"/>
</dbReference>
<keyword evidence="11" id="KW-1185">Reference proteome</keyword>